<evidence type="ECO:0000256" key="4">
    <source>
        <dbReference type="ARBA" id="ARBA00022801"/>
    </source>
</evidence>
<feature type="transmembrane region" description="Helical" evidence="7">
    <location>
        <begin position="98"/>
        <end position="116"/>
    </location>
</feature>
<dbReference type="GO" id="GO:0004252">
    <property type="term" value="F:serine-type endopeptidase activity"/>
    <property type="evidence" value="ECO:0007669"/>
    <property type="project" value="InterPro"/>
</dbReference>
<dbReference type="EMBL" id="AP019368">
    <property type="protein sequence ID" value="BBH54277.1"/>
    <property type="molecule type" value="Genomic_DNA"/>
</dbReference>
<evidence type="ECO:0000256" key="5">
    <source>
        <dbReference type="ARBA" id="ARBA00022989"/>
    </source>
</evidence>
<feature type="transmembrane region" description="Helical" evidence="7">
    <location>
        <begin position="122"/>
        <end position="138"/>
    </location>
</feature>
<protein>
    <recommendedName>
        <fullName evidence="8">Peptidase S54 rhomboid domain-containing protein</fullName>
    </recommendedName>
</protein>
<dbReference type="InterPro" id="IPR050925">
    <property type="entry name" value="Rhomboid_protease_S54"/>
</dbReference>
<sequence>MFRKYSIASFTIVSINIIYYLFICAQSGNFLTKIVQGPGYDLLVAYGAKENGLIASGQMQRLFFPIFMHVNLVHLLVNMFGLWSIGRIFEMIAGHRNLFILYLVAGITGNFCSFALLQNLSVGASGSLFGLLLCLFIIQKYEERLSKQFKRPTQGMQFGRVLLVNLVLNIIFGFSIPIFDWAAHLGGSLAGILFGFALTTRHKWNLKFILSSANSMQLKKKFFERHRIYYVGIILLNILFSMAFFNIKKYQIIYGKAIESAAENKNMVMSYEDLPQYEDILVSQNEETNPENMQNDAIFLHENGYFFAALNLYEVLYTLSKEGFGSEQFSSDSNKVLLKAAIELAKQDRITIATMKKYNQKKIYNKKNITEICAKPAALYMTLGFFQISGKLYECAYALNLGNDEYALKGIESFHLAEDTQGINQILSMINIADKK</sequence>
<keyword evidence="6 7" id="KW-0472">Membrane</keyword>
<comment type="subcellular location">
    <subcellularLocation>
        <location evidence="1">Membrane</location>
        <topology evidence="1">Multi-pass membrane protein</topology>
    </subcellularLocation>
</comment>
<dbReference type="GO" id="GO:0016020">
    <property type="term" value="C:membrane"/>
    <property type="evidence" value="ECO:0007669"/>
    <property type="project" value="UniProtKB-SubCell"/>
</dbReference>
<evidence type="ECO:0000256" key="7">
    <source>
        <dbReference type="SAM" id="Phobius"/>
    </source>
</evidence>
<dbReference type="InterPro" id="IPR022764">
    <property type="entry name" value="Peptidase_S54_rhomboid_dom"/>
</dbReference>
<feature type="transmembrane region" description="Helical" evidence="7">
    <location>
        <begin position="62"/>
        <end position="86"/>
    </location>
</feature>
<evidence type="ECO:0000256" key="3">
    <source>
        <dbReference type="ARBA" id="ARBA00022692"/>
    </source>
</evidence>
<dbReference type="Proteomes" id="UP000291236">
    <property type="component" value="Chromosome"/>
</dbReference>
<comment type="similarity">
    <text evidence="2">Belongs to the peptidase S54 family.</text>
</comment>
<accession>A0A4V0P2S8</accession>
<feature type="transmembrane region" description="Helical" evidence="7">
    <location>
        <begin position="182"/>
        <end position="200"/>
    </location>
</feature>
<proteinExistence type="inferred from homology"/>
<dbReference type="PANTHER" id="PTHR43731">
    <property type="entry name" value="RHOMBOID PROTEASE"/>
    <property type="match status" value="1"/>
</dbReference>
<evidence type="ECO:0000259" key="8">
    <source>
        <dbReference type="Pfam" id="PF01694"/>
    </source>
</evidence>
<organism evidence="9 10">
    <name type="scientific">Fluviispira sanaruensis</name>
    <dbReference type="NCBI Taxonomy" id="2493639"/>
    <lineage>
        <taxon>Bacteria</taxon>
        <taxon>Pseudomonadati</taxon>
        <taxon>Bdellovibrionota</taxon>
        <taxon>Oligoflexia</taxon>
        <taxon>Silvanigrellales</taxon>
        <taxon>Silvanigrellaceae</taxon>
        <taxon>Fluviispira</taxon>
    </lineage>
</organism>
<evidence type="ECO:0000313" key="9">
    <source>
        <dbReference type="EMBL" id="BBH54277.1"/>
    </source>
</evidence>
<name>A0A4V0P2S8_FLUSA</name>
<keyword evidence="5 7" id="KW-1133">Transmembrane helix</keyword>
<dbReference type="AlphaFoldDB" id="A0A4V0P2S8"/>
<keyword evidence="10" id="KW-1185">Reference proteome</keyword>
<dbReference type="Gene3D" id="1.20.1540.10">
    <property type="entry name" value="Rhomboid-like"/>
    <property type="match status" value="1"/>
</dbReference>
<feature type="transmembrane region" description="Helical" evidence="7">
    <location>
        <begin position="7"/>
        <end position="28"/>
    </location>
</feature>
<dbReference type="PANTHER" id="PTHR43731:SF14">
    <property type="entry name" value="PRESENILIN-ASSOCIATED RHOMBOID-LIKE PROTEIN, MITOCHONDRIAL"/>
    <property type="match status" value="1"/>
</dbReference>
<feature type="transmembrane region" description="Helical" evidence="7">
    <location>
        <begin position="228"/>
        <end position="247"/>
    </location>
</feature>
<dbReference type="Pfam" id="PF01694">
    <property type="entry name" value="Rhomboid"/>
    <property type="match status" value="1"/>
</dbReference>
<evidence type="ECO:0000256" key="2">
    <source>
        <dbReference type="ARBA" id="ARBA00009045"/>
    </source>
</evidence>
<dbReference type="InterPro" id="IPR035952">
    <property type="entry name" value="Rhomboid-like_sf"/>
</dbReference>
<evidence type="ECO:0000256" key="1">
    <source>
        <dbReference type="ARBA" id="ARBA00004141"/>
    </source>
</evidence>
<keyword evidence="3 7" id="KW-0812">Transmembrane</keyword>
<dbReference type="SUPFAM" id="SSF144091">
    <property type="entry name" value="Rhomboid-like"/>
    <property type="match status" value="1"/>
</dbReference>
<feature type="transmembrane region" description="Helical" evidence="7">
    <location>
        <begin position="158"/>
        <end position="176"/>
    </location>
</feature>
<evidence type="ECO:0000313" key="10">
    <source>
        <dbReference type="Proteomes" id="UP000291236"/>
    </source>
</evidence>
<evidence type="ECO:0000256" key="6">
    <source>
        <dbReference type="ARBA" id="ARBA00023136"/>
    </source>
</evidence>
<reference evidence="9 10" key="1">
    <citation type="submission" date="2018-12" db="EMBL/GenBank/DDBJ databases">
        <title>Rubrispira sanarue gen. nov., sp., nov., a member of the order Silvanigrellales, isolated from a brackish lake in Hamamatsu Japan.</title>
        <authorList>
            <person name="Maejima Y."/>
            <person name="Iino T."/>
            <person name="Muraguchi Y."/>
            <person name="Fukuda K."/>
            <person name="Nojiri H."/>
            <person name="Ohkuma M."/>
            <person name="Moriuchi R."/>
            <person name="Dohra H."/>
            <person name="Kimbara K."/>
            <person name="Shintani M."/>
        </authorList>
    </citation>
    <scope>NUCLEOTIDE SEQUENCE [LARGE SCALE GENOMIC DNA]</scope>
    <source>
        <strain evidence="9 10">RF1110005</strain>
    </source>
</reference>
<feature type="domain" description="Peptidase S54 rhomboid" evidence="8">
    <location>
        <begin position="57"/>
        <end position="199"/>
    </location>
</feature>
<keyword evidence="4" id="KW-0378">Hydrolase</keyword>
<dbReference type="KEGG" id="sbf:JCM31447_27410"/>
<gene>
    <name evidence="9" type="ORF">JCM31447_27410</name>
</gene>